<comment type="caution">
    <text evidence="2">The sequence shown here is derived from an EMBL/GenBank/DDBJ whole genome shotgun (WGS) entry which is preliminary data.</text>
</comment>
<dbReference type="InterPro" id="IPR036444">
    <property type="entry name" value="PLipase_A2_dom_sf"/>
</dbReference>
<dbReference type="Gene3D" id="1.20.90.10">
    <property type="entry name" value="Phospholipase A2 domain"/>
    <property type="match status" value="1"/>
</dbReference>
<dbReference type="SUPFAM" id="SSF48619">
    <property type="entry name" value="Phospholipase A2, PLA2"/>
    <property type="match status" value="1"/>
</dbReference>
<dbReference type="EMBL" id="JAVREQ010000016">
    <property type="protein sequence ID" value="MDT0380638.1"/>
    <property type="molecule type" value="Genomic_DNA"/>
</dbReference>
<proteinExistence type="predicted"/>
<organism evidence="2 3">
    <name type="scientific">Streptomyces hazeniae</name>
    <dbReference type="NCBI Taxonomy" id="3075538"/>
    <lineage>
        <taxon>Bacteria</taxon>
        <taxon>Bacillati</taxon>
        <taxon>Actinomycetota</taxon>
        <taxon>Actinomycetes</taxon>
        <taxon>Kitasatosporales</taxon>
        <taxon>Streptomycetaceae</taxon>
        <taxon>Streptomyces</taxon>
    </lineage>
</organism>
<sequence>MRRRSIFGMSVATSAAAVLALAAPANAATKLQLMSDWSQTSSSSSSAFHSARANQGSYAQYGFDWGTDKCSSSPDNPFGFPFENSCIRHDFGYRNYKAEGQFDANKSRIDSAFYEDLKRVCNGYSGATKTSCNATAWTYYQAVSIFGISAADAPRYADKVPAAVAEAH</sequence>
<dbReference type="RefSeq" id="WP_311674374.1">
    <property type="nucleotide sequence ID" value="NZ_JAVREQ010000016.1"/>
</dbReference>
<reference evidence="3" key="1">
    <citation type="submission" date="2023-07" db="EMBL/GenBank/DDBJ databases">
        <title>30 novel species of actinomycetes from the DSMZ collection.</title>
        <authorList>
            <person name="Nouioui I."/>
        </authorList>
    </citation>
    <scope>NUCLEOTIDE SEQUENCE [LARGE SCALE GENOMIC DNA]</scope>
    <source>
        <strain evidence="3">DSM 42041</strain>
    </source>
</reference>
<evidence type="ECO:0000256" key="1">
    <source>
        <dbReference type="SAM" id="SignalP"/>
    </source>
</evidence>
<dbReference type="Proteomes" id="UP001183414">
    <property type="component" value="Unassembled WGS sequence"/>
</dbReference>
<evidence type="ECO:0000313" key="3">
    <source>
        <dbReference type="Proteomes" id="UP001183414"/>
    </source>
</evidence>
<keyword evidence="3" id="KW-1185">Reference proteome</keyword>
<accession>A0ABU2NUH2</accession>
<name>A0ABU2NUH2_9ACTN</name>
<feature type="signal peptide" evidence="1">
    <location>
        <begin position="1"/>
        <end position="27"/>
    </location>
</feature>
<keyword evidence="1" id="KW-0732">Signal</keyword>
<feature type="chain" id="PRO_5046235761" evidence="1">
    <location>
        <begin position="28"/>
        <end position="168"/>
    </location>
</feature>
<evidence type="ECO:0000313" key="2">
    <source>
        <dbReference type="EMBL" id="MDT0380638.1"/>
    </source>
</evidence>
<dbReference type="Pfam" id="PF09056">
    <property type="entry name" value="Phospholip_A2_3"/>
    <property type="match status" value="1"/>
</dbReference>
<dbReference type="InterPro" id="IPR015141">
    <property type="entry name" value="PLipase_A2_prok/fun"/>
</dbReference>
<protein>
    <submittedName>
        <fullName evidence="2">Phospholipase</fullName>
    </submittedName>
</protein>
<gene>
    <name evidence="2" type="ORF">RM572_17945</name>
</gene>